<dbReference type="Gene3D" id="3.40.50.1360">
    <property type="match status" value="1"/>
</dbReference>
<organism evidence="2">
    <name type="scientific">Coralloluteibacterium stylophorae</name>
    <dbReference type="NCBI Taxonomy" id="1776034"/>
    <lineage>
        <taxon>Bacteria</taxon>
        <taxon>Pseudomonadati</taxon>
        <taxon>Pseudomonadota</taxon>
        <taxon>Gammaproteobacteria</taxon>
        <taxon>Lysobacterales</taxon>
        <taxon>Lysobacteraceae</taxon>
        <taxon>Coralloluteibacterium</taxon>
    </lineage>
</organism>
<name>A0A8J7VTZ1_9GAMM</name>
<dbReference type="GO" id="GO:0005975">
    <property type="term" value="P:carbohydrate metabolic process"/>
    <property type="evidence" value="ECO:0007669"/>
    <property type="project" value="InterPro"/>
</dbReference>
<dbReference type="EMBL" id="JAGQFT020000002">
    <property type="protein sequence ID" value="MBS7456148.1"/>
    <property type="molecule type" value="Genomic_DNA"/>
</dbReference>
<dbReference type="RefSeq" id="WP_211927108.1">
    <property type="nucleotide sequence ID" value="NZ_JAGQFT020000002.1"/>
</dbReference>
<evidence type="ECO:0000313" key="2">
    <source>
        <dbReference type="EMBL" id="MBR0563190.1"/>
    </source>
</evidence>
<proteinExistence type="predicted"/>
<feature type="domain" description="Glucosamine/galactosamine-6-phosphate isomerase" evidence="1">
    <location>
        <begin position="19"/>
        <end position="235"/>
    </location>
</feature>
<dbReference type="InterPro" id="IPR039104">
    <property type="entry name" value="6PGL"/>
</dbReference>
<evidence type="ECO:0000259" key="1">
    <source>
        <dbReference type="Pfam" id="PF01182"/>
    </source>
</evidence>
<dbReference type="Proteomes" id="UP000675747">
    <property type="component" value="Unassembled WGS sequence"/>
</dbReference>
<keyword evidence="4" id="KW-1185">Reference proteome</keyword>
<dbReference type="EMBL" id="JAGQFT010000107">
    <property type="protein sequence ID" value="MBR0563190.1"/>
    <property type="molecule type" value="Genomic_DNA"/>
</dbReference>
<sequence length="247" mass="26184">MSFRVDPAASDYRWTEFRDVEAWAEGASDAIVAALAHAVQERGGARLLLSGGGTPAPVYRALPDAVLDWSKVRVGLVDERASDAAEASNALLVRETLLRDGARAAVLEPLHPVPGDPPPQPGADLVAEADARHRAADAPPLVAVFGMGDDGHTASLFPHGPDLADALDAEAHFVRTDASAIAGARGWPRRITLTPAGWRHAAARILLLRGDGKRRLFGRALESGDVAELPVRALFAGDTPLHVYWCP</sequence>
<dbReference type="Pfam" id="PF01182">
    <property type="entry name" value="Glucosamine_iso"/>
    <property type="match status" value="1"/>
</dbReference>
<dbReference type="PANTHER" id="PTHR11054">
    <property type="entry name" value="6-PHOSPHOGLUCONOLACTONASE"/>
    <property type="match status" value="1"/>
</dbReference>
<protein>
    <submittedName>
        <fullName evidence="2">6-phosphogluconolactonase</fullName>
        <ecNumber evidence="2">3.1.1.31</ecNumber>
    </submittedName>
</protein>
<accession>A0A8J7VTZ1</accession>
<dbReference type="GO" id="GO:0017057">
    <property type="term" value="F:6-phosphogluconolactonase activity"/>
    <property type="evidence" value="ECO:0007669"/>
    <property type="project" value="UniProtKB-EC"/>
</dbReference>
<dbReference type="EC" id="3.1.1.31" evidence="2"/>
<gene>
    <name evidence="3" type="ORF">KB893_003235</name>
    <name evidence="2" type="ORF">KB893_11805</name>
</gene>
<dbReference type="InterPro" id="IPR006148">
    <property type="entry name" value="Glc/Gal-6P_isomerase"/>
</dbReference>
<evidence type="ECO:0000313" key="3">
    <source>
        <dbReference type="EMBL" id="MBS7456148.1"/>
    </source>
</evidence>
<keyword evidence="2" id="KW-0378">Hydrolase</keyword>
<dbReference type="SUPFAM" id="SSF100950">
    <property type="entry name" value="NagB/RpiA/CoA transferase-like"/>
    <property type="match status" value="1"/>
</dbReference>
<dbReference type="PANTHER" id="PTHR11054:SF0">
    <property type="entry name" value="6-PHOSPHOGLUCONOLACTONASE"/>
    <property type="match status" value="1"/>
</dbReference>
<reference evidence="2" key="2">
    <citation type="submission" date="2021-04" db="EMBL/GenBank/DDBJ databases">
        <authorList>
            <person name="Karlyshev A.V."/>
        </authorList>
    </citation>
    <scope>NUCLEOTIDE SEQUENCE</scope>
    <source>
        <strain evidence="2">LMG 29479</strain>
    </source>
</reference>
<reference evidence="3 4" key="1">
    <citation type="journal article" date="2021" name="Microbiol. Resour. Announc.">
        <title>Draft Genome Sequence of Coralloluteibacterium stylophorae LMG 29479T.</title>
        <authorList>
            <person name="Karlyshev A.V."/>
            <person name="Kudryashova E.B."/>
            <person name="Ariskina E.V."/>
            <person name="Conroy A.P."/>
            <person name="Abidueva E.Y."/>
        </authorList>
    </citation>
    <scope>NUCLEOTIDE SEQUENCE [LARGE SCALE GENOMIC DNA]</scope>
    <source>
        <strain evidence="3 4">LMG 29479</strain>
    </source>
</reference>
<dbReference type="AlphaFoldDB" id="A0A8J7VTZ1"/>
<comment type="caution">
    <text evidence="2">The sequence shown here is derived from an EMBL/GenBank/DDBJ whole genome shotgun (WGS) entry which is preliminary data.</text>
</comment>
<dbReference type="InterPro" id="IPR037171">
    <property type="entry name" value="NagB/RpiA_transferase-like"/>
</dbReference>
<evidence type="ECO:0000313" key="4">
    <source>
        <dbReference type="Proteomes" id="UP000675747"/>
    </source>
</evidence>